<dbReference type="EMBL" id="NCKV01000147">
    <property type="protein sequence ID" value="RWS31497.1"/>
    <property type="molecule type" value="Genomic_DNA"/>
</dbReference>
<evidence type="ECO:0000313" key="2">
    <source>
        <dbReference type="EMBL" id="RWS31497.1"/>
    </source>
</evidence>
<proteinExistence type="predicted"/>
<protein>
    <submittedName>
        <fullName evidence="2">Uncharacterized protein</fullName>
    </submittedName>
</protein>
<keyword evidence="1" id="KW-0175">Coiled coil</keyword>
<dbReference type="Proteomes" id="UP000288716">
    <property type="component" value="Unassembled WGS sequence"/>
</dbReference>
<gene>
    <name evidence="2" type="ORF">B4U80_07438</name>
</gene>
<dbReference type="OrthoDB" id="434723at2759"/>
<comment type="caution">
    <text evidence="2">The sequence shown here is derived from an EMBL/GenBank/DDBJ whole genome shotgun (WGS) entry which is preliminary data.</text>
</comment>
<feature type="coiled-coil region" evidence="1">
    <location>
        <begin position="91"/>
        <end position="138"/>
    </location>
</feature>
<evidence type="ECO:0000256" key="1">
    <source>
        <dbReference type="SAM" id="Coils"/>
    </source>
</evidence>
<sequence>MFLMCDQQNVADLIRELYSLHEQRAYTYHLFDEGHKIYLEASPHYDFVKFRQLVHEVTAEFKRISESVITIEQKMRNECRNTTLADMIYTLQEEEKQKLKLTAKLQLAKQEFIESNENNLKRDEIKATKQQLNNVIENINGVLRDIRYEVDSY</sequence>
<evidence type="ECO:0000313" key="3">
    <source>
        <dbReference type="Proteomes" id="UP000288716"/>
    </source>
</evidence>
<dbReference type="InterPro" id="IPR039491">
    <property type="entry name" value="REX1-B"/>
</dbReference>
<reference evidence="2 3" key="1">
    <citation type="journal article" date="2018" name="Gigascience">
        <title>Genomes of trombidid mites reveal novel predicted allergens and laterally-transferred genes associated with secondary metabolism.</title>
        <authorList>
            <person name="Dong X."/>
            <person name="Chaisiri K."/>
            <person name="Xia D."/>
            <person name="Armstrong S.D."/>
            <person name="Fang Y."/>
            <person name="Donnelly M.J."/>
            <person name="Kadowaki T."/>
            <person name="McGarry J.W."/>
            <person name="Darby A.C."/>
            <person name="Makepeace B.L."/>
        </authorList>
    </citation>
    <scope>NUCLEOTIDE SEQUENCE [LARGE SCALE GENOMIC DNA]</scope>
    <source>
        <strain evidence="2">UoL-UT</strain>
    </source>
</reference>
<organism evidence="2 3">
    <name type="scientific">Leptotrombidium deliense</name>
    <dbReference type="NCBI Taxonomy" id="299467"/>
    <lineage>
        <taxon>Eukaryota</taxon>
        <taxon>Metazoa</taxon>
        <taxon>Ecdysozoa</taxon>
        <taxon>Arthropoda</taxon>
        <taxon>Chelicerata</taxon>
        <taxon>Arachnida</taxon>
        <taxon>Acari</taxon>
        <taxon>Acariformes</taxon>
        <taxon>Trombidiformes</taxon>
        <taxon>Prostigmata</taxon>
        <taxon>Anystina</taxon>
        <taxon>Parasitengona</taxon>
        <taxon>Trombiculoidea</taxon>
        <taxon>Trombiculidae</taxon>
        <taxon>Leptotrombidium</taxon>
    </lineage>
</organism>
<dbReference type="PANTHER" id="PTHR28309">
    <property type="entry name" value="REQUIRED FOR EXCISION 1-B DOMAIN-CONTAINING PROTEIN"/>
    <property type="match status" value="1"/>
</dbReference>
<accession>A0A443SVG5</accession>
<name>A0A443SVG5_9ACAR</name>
<dbReference type="Pfam" id="PF14966">
    <property type="entry name" value="DNA_repr_REX1B"/>
    <property type="match status" value="1"/>
</dbReference>
<dbReference type="VEuPathDB" id="VectorBase:LDEU000540"/>
<dbReference type="PANTHER" id="PTHR28309:SF1">
    <property type="entry name" value="REQUIRED FOR EXCISION 1-B DOMAIN-CONTAINING PROTEIN"/>
    <property type="match status" value="1"/>
</dbReference>
<dbReference type="AlphaFoldDB" id="A0A443SVG5"/>
<keyword evidence="3" id="KW-1185">Reference proteome</keyword>